<keyword evidence="5" id="KW-0472">Membrane</keyword>
<evidence type="ECO:0000256" key="1">
    <source>
        <dbReference type="ARBA" id="ARBA00004533"/>
    </source>
</evidence>
<dbReference type="RefSeq" id="WP_126377164.1">
    <property type="nucleotide sequence ID" value="NZ_AP017378.1"/>
</dbReference>
<dbReference type="GO" id="GO:0016746">
    <property type="term" value="F:acyltransferase activity"/>
    <property type="evidence" value="ECO:0007669"/>
    <property type="project" value="UniProtKB-KW"/>
</dbReference>
<dbReference type="PANTHER" id="PTHR30606">
    <property type="entry name" value="LIPID A BIOSYNTHESIS LAUROYL ACYLTRANSFERASE"/>
    <property type="match status" value="1"/>
</dbReference>
<keyword evidence="3" id="KW-0997">Cell inner membrane</keyword>
<comment type="subcellular location">
    <subcellularLocation>
        <location evidence="1">Cell inner membrane</location>
    </subcellularLocation>
</comment>
<organism evidence="7 8">
    <name type="scientific">Desulfovibrio ferrophilus</name>
    <dbReference type="NCBI Taxonomy" id="241368"/>
    <lineage>
        <taxon>Bacteria</taxon>
        <taxon>Pseudomonadati</taxon>
        <taxon>Thermodesulfobacteriota</taxon>
        <taxon>Desulfovibrionia</taxon>
        <taxon>Desulfovibrionales</taxon>
        <taxon>Desulfovibrionaceae</taxon>
        <taxon>Desulfovibrio</taxon>
    </lineage>
</organism>
<dbReference type="Proteomes" id="UP000269883">
    <property type="component" value="Chromosome"/>
</dbReference>
<dbReference type="CDD" id="cd07984">
    <property type="entry name" value="LPLAT_LABLAT-like"/>
    <property type="match status" value="1"/>
</dbReference>
<dbReference type="Pfam" id="PF03279">
    <property type="entry name" value="Lip_A_acyltrans"/>
    <property type="match status" value="1"/>
</dbReference>
<dbReference type="PANTHER" id="PTHR30606:SF10">
    <property type="entry name" value="PHOSPHATIDYLINOSITOL MANNOSIDE ACYLTRANSFERASE"/>
    <property type="match status" value="1"/>
</dbReference>
<dbReference type="InterPro" id="IPR004960">
    <property type="entry name" value="LipA_acyltrans"/>
</dbReference>
<evidence type="ECO:0000256" key="3">
    <source>
        <dbReference type="ARBA" id="ARBA00022519"/>
    </source>
</evidence>
<keyword evidence="2" id="KW-1003">Cell membrane</keyword>
<evidence type="ECO:0000313" key="7">
    <source>
        <dbReference type="EMBL" id="BBD07691.1"/>
    </source>
</evidence>
<evidence type="ECO:0000256" key="4">
    <source>
        <dbReference type="ARBA" id="ARBA00022679"/>
    </source>
</evidence>
<keyword evidence="8" id="KW-1185">Reference proteome</keyword>
<evidence type="ECO:0000256" key="6">
    <source>
        <dbReference type="ARBA" id="ARBA00023315"/>
    </source>
</evidence>
<evidence type="ECO:0000256" key="5">
    <source>
        <dbReference type="ARBA" id="ARBA00023136"/>
    </source>
</evidence>
<dbReference type="EMBL" id="AP017378">
    <property type="protein sequence ID" value="BBD07691.1"/>
    <property type="molecule type" value="Genomic_DNA"/>
</dbReference>
<dbReference type="GO" id="GO:0009247">
    <property type="term" value="P:glycolipid biosynthetic process"/>
    <property type="evidence" value="ECO:0007669"/>
    <property type="project" value="UniProtKB-ARBA"/>
</dbReference>
<dbReference type="KEGG" id="dfl:DFE_0965"/>
<gene>
    <name evidence="7" type="ORF">DFE_0965</name>
</gene>
<evidence type="ECO:0000313" key="8">
    <source>
        <dbReference type="Proteomes" id="UP000269883"/>
    </source>
</evidence>
<dbReference type="OrthoDB" id="9803456at2"/>
<dbReference type="AlphaFoldDB" id="A0A2Z6AWT2"/>
<accession>A0A2Z6AWT2</accession>
<sequence>MKEILYEALAGAGHSLDFAGVERWGNRLGSLLWTALRERRSMAEENMVYHLGVTSEQARTMTRNNFRNTGRSFLELFLSKNVDKRFVKDRLTISDPESFQALVETDRPFVGTSAHLGAWELMIGLYHVLIPERKKQVVVRRPKDEALHKLMTRMRTNPTVEVVEHRQAVLKVLRCLKKGGATGFMVDHNCSTTEAVYLPFLKKIAAVNMGPALLAIRSEALIQPLYLLRDEENGFILHTEHALDTRVLTGSREEKIQKAALFYTQSVERAVHRWPEQWYWLHRRWKTQPPPEWNYIPPENMK</sequence>
<reference evidence="7 8" key="1">
    <citation type="journal article" date="2018" name="Sci. Adv.">
        <title>Multi-heme cytochromes provide a pathway for survival in energy-limited environments.</title>
        <authorList>
            <person name="Deng X."/>
            <person name="Dohmae N."/>
            <person name="Nealson K.H."/>
            <person name="Hashimoto K."/>
            <person name="Okamoto A."/>
        </authorList>
    </citation>
    <scope>NUCLEOTIDE SEQUENCE [LARGE SCALE GENOMIC DNA]</scope>
    <source>
        <strain evidence="7 8">IS5</strain>
    </source>
</reference>
<keyword evidence="4 7" id="KW-0808">Transferase</keyword>
<proteinExistence type="predicted"/>
<dbReference type="GO" id="GO:0005886">
    <property type="term" value="C:plasma membrane"/>
    <property type="evidence" value="ECO:0007669"/>
    <property type="project" value="UniProtKB-SubCell"/>
</dbReference>
<evidence type="ECO:0000256" key="2">
    <source>
        <dbReference type="ARBA" id="ARBA00022475"/>
    </source>
</evidence>
<protein>
    <submittedName>
        <fullName evidence="7">Lipid A biosynthesis acyltransferase</fullName>
    </submittedName>
</protein>
<name>A0A2Z6AWT2_9BACT</name>
<keyword evidence="6 7" id="KW-0012">Acyltransferase</keyword>